<dbReference type="InterPro" id="IPR006896">
    <property type="entry name" value="Sec23/24_trunk_dom"/>
</dbReference>
<dbReference type="SUPFAM" id="SSF82919">
    <property type="entry name" value="Zn-finger domain of Sec23/24"/>
    <property type="match status" value="1"/>
</dbReference>
<sequence>MNNAYQQIPQQEQQQQQQVPSQYYQQQQYPNSYQASQVYQQPIPPQNYQQQQIPQQQQPQIPQQQPVLSQNYQHQEYSNSYQAPQPYQPPIAPQNYQQQQQRIPQQQQQPVPLQNYQQQQQQTPKPYESPQGFQQPQAPVQTQNYRRYIDLLTERNLWGFGLDDNHVQLPSSVCNSGLQNNNLIFRCSVSAIPETPELVKKCRLPMGITLHPFRDQRNLHILQTTIVRCRYCRTYINPYVYLSDNRHWRCNICYRSNDLPDDFCFDPETNCYTDPTNRPEIKQNTVEFIATKDYMLRPPQPACYFFVLDVSRPAVDNGYLHLFAEQLQICLDQIPGGDGTLVSFMCVDSGIHYFQFLNGETRPRHLVIPDCDDPFIPADSGLLINLKTNRDAINFFLQNLPSYFDHTAPDSNCLGAALQIAFSIISEIGGRVTVMQSRMPDVGVGALKNRENGDKKTQNFGPATDFYKRLALESTGKQVSYDLFVMASSPVDLATLSEMSKITGGTVYHFPNFHYLHNTPQAKRFEKHFNRYLTRKIGFEAVLRIRCSRGVSLHSFYGNFFVRSTDLLALPTVNPDSAVGVQIQVDESLSGQQAVCFQAALLYTSSRGDRRIRVHTMCLPIITDFGSLYERFDVNCSVSLLAKMAADRAQSGGELSDCREGLINAVVDAVGSYNRSVGNQASVINAPIFGQLKFFSLFVLGMLKHKAFQSGSSRAVSTDEQYSLMLLFKNAPTEVILLEICPALYAVHELTEIELPQRLPLTYGRVNENGIYLLDTGSYVYLYVRSYASPEVIENIFGVKSFTQIDPDLTVQQMANRISEQLFSVLRQLQKARAGYFAPVITVRDDSPHNSLFTSRLIEDRTESAHSYIEFLHHIRREMTR</sequence>
<evidence type="ECO:0000256" key="2">
    <source>
        <dbReference type="ARBA" id="ARBA00004394"/>
    </source>
</evidence>
<evidence type="ECO:0000256" key="6">
    <source>
        <dbReference type="ARBA" id="ARBA00022490"/>
    </source>
</evidence>
<dbReference type="Pfam" id="PF04810">
    <property type="entry name" value="zf-Sec23_Sec24"/>
    <property type="match status" value="1"/>
</dbReference>
<keyword evidence="19" id="KW-1185">Reference proteome</keyword>
<dbReference type="Gene3D" id="2.60.40.1670">
    <property type="entry name" value="beta-sandwich domain of Sec23/24"/>
    <property type="match status" value="1"/>
</dbReference>
<dbReference type="GO" id="GO:0070971">
    <property type="term" value="C:endoplasmic reticulum exit site"/>
    <property type="evidence" value="ECO:0007669"/>
    <property type="project" value="TreeGrafter"/>
</dbReference>
<evidence type="ECO:0000256" key="1">
    <source>
        <dbReference type="ARBA" id="ARBA00004299"/>
    </source>
</evidence>
<dbReference type="GO" id="GO:0030127">
    <property type="term" value="C:COPII vesicle coat"/>
    <property type="evidence" value="ECO:0007669"/>
    <property type="project" value="InterPro"/>
</dbReference>
<dbReference type="GO" id="GO:0000149">
    <property type="term" value="F:SNARE binding"/>
    <property type="evidence" value="ECO:0007669"/>
    <property type="project" value="TreeGrafter"/>
</dbReference>
<keyword evidence="7" id="KW-0256">Endoplasmic reticulum</keyword>
<evidence type="ECO:0000256" key="13">
    <source>
        <dbReference type="SAM" id="MobiDB-lite"/>
    </source>
</evidence>
<evidence type="ECO:0000256" key="11">
    <source>
        <dbReference type="ARBA" id="ARBA00023136"/>
    </source>
</evidence>
<dbReference type="GO" id="GO:0000139">
    <property type="term" value="C:Golgi membrane"/>
    <property type="evidence" value="ECO:0007669"/>
    <property type="project" value="UniProtKB-SubCell"/>
</dbReference>
<evidence type="ECO:0000259" key="17">
    <source>
        <dbReference type="Pfam" id="PF04815"/>
    </source>
</evidence>
<keyword evidence="11" id="KW-0472">Membrane</keyword>
<keyword evidence="6" id="KW-0963">Cytoplasm</keyword>
<dbReference type="InterPro" id="IPR050550">
    <property type="entry name" value="SEC23_SEC24_subfamily"/>
</dbReference>
<keyword evidence="8" id="KW-0931">ER-Golgi transport</keyword>
<keyword evidence="5" id="KW-0813">Transport</keyword>
<feature type="compositionally biased region" description="Polar residues" evidence="13">
    <location>
        <begin position="67"/>
        <end position="80"/>
    </location>
</feature>
<dbReference type="GO" id="GO:0005789">
    <property type="term" value="C:endoplasmic reticulum membrane"/>
    <property type="evidence" value="ECO:0007669"/>
    <property type="project" value="UniProtKB-SubCell"/>
</dbReference>
<evidence type="ECO:0000259" key="14">
    <source>
        <dbReference type="Pfam" id="PF00626"/>
    </source>
</evidence>
<feature type="domain" description="Zinc finger Sec23/Sec24-type" evidence="15">
    <location>
        <begin position="226"/>
        <end position="262"/>
    </location>
</feature>
<dbReference type="GO" id="GO:0008270">
    <property type="term" value="F:zinc ion binding"/>
    <property type="evidence" value="ECO:0007669"/>
    <property type="project" value="InterPro"/>
</dbReference>
<evidence type="ECO:0000256" key="12">
    <source>
        <dbReference type="ARBA" id="ARBA00023329"/>
    </source>
</evidence>
<dbReference type="InterPro" id="IPR006900">
    <property type="entry name" value="Sec23/24_helical_dom"/>
</dbReference>
<feature type="compositionally biased region" description="Low complexity" evidence="13">
    <location>
        <begin position="93"/>
        <end position="126"/>
    </location>
</feature>
<evidence type="ECO:0000256" key="7">
    <source>
        <dbReference type="ARBA" id="ARBA00022824"/>
    </source>
</evidence>
<comment type="similarity">
    <text evidence="4">Belongs to the SEC23/SEC24 family. SEC24 subfamily.</text>
</comment>
<dbReference type="Pfam" id="PF00626">
    <property type="entry name" value="Gelsolin"/>
    <property type="match status" value="1"/>
</dbReference>
<dbReference type="AlphaFoldDB" id="A0A914YRG6"/>
<dbReference type="Gene3D" id="3.40.50.410">
    <property type="entry name" value="von Willebrand factor, type A domain"/>
    <property type="match status" value="1"/>
</dbReference>
<dbReference type="Pfam" id="PF04815">
    <property type="entry name" value="Sec23_helical"/>
    <property type="match status" value="1"/>
</dbReference>
<evidence type="ECO:0000313" key="20">
    <source>
        <dbReference type="WBParaSite" id="PSU_v2.g3353.t1"/>
    </source>
</evidence>
<keyword evidence="9" id="KW-0653">Protein transport</keyword>
<dbReference type="Pfam" id="PF04811">
    <property type="entry name" value="Sec23_trunk"/>
    <property type="match status" value="1"/>
</dbReference>
<dbReference type="SUPFAM" id="SSF81995">
    <property type="entry name" value="beta-sandwich domain of Sec23/24"/>
    <property type="match status" value="1"/>
</dbReference>
<dbReference type="SUPFAM" id="SSF81811">
    <property type="entry name" value="Helical domain of Sec23/24"/>
    <property type="match status" value="1"/>
</dbReference>
<feature type="domain" description="Gelsolin-like" evidence="14">
    <location>
        <begin position="754"/>
        <end position="811"/>
    </location>
</feature>
<evidence type="ECO:0000256" key="10">
    <source>
        <dbReference type="ARBA" id="ARBA00023034"/>
    </source>
</evidence>
<accession>A0A914YRG6</accession>
<feature type="domain" description="Sec23/Sec24 helical" evidence="17">
    <location>
        <begin position="633"/>
        <end position="736"/>
    </location>
</feature>
<organism evidence="19 20">
    <name type="scientific">Panagrolaimus superbus</name>
    <dbReference type="NCBI Taxonomy" id="310955"/>
    <lineage>
        <taxon>Eukaryota</taxon>
        <taxon>Metazoa</taxon>
        <taxon>Ecdysozoa</taxon>
        <taxon>Nematoda</taxon>
        <taxon>Chromadorea</taxon>
        <taxon>Rhabditida</taxon>
        <taxon>Tylenchina</taxon>
        <taxon>Panagrolaimomorpha</taxon>
        <taxon>Panagrolaimoidea</taxon>
        <taxon>Panagrolaimidae</taxon>
        <taxon>Panagrolaimus</taxon>
    </lineage>
</organism>
<dbReference type="InterPro" id="IPR029006">
    <property type="entry name" value="ADF-H/Gelsolin-like_dom_sf"/>
</dbReference>
<feature type="domain" description="Sec23/Sec24 trunk" evidence="16">
    <location>
        <begin position="299"/>
        <end position="533"/>
    </location>
</feature>
<dbReference type="Gene3D" id="1.20.120.730">
    <property type="entry name" value="Sec23/Sec24 helical domain"/>
    <property type="match status" value="1"/>
</dbReference>
<dbReference type="InterPro" id="IPR036174">
    <property type="entry name" value="Znf_Sec23_Sec24_sf"/>
</dbReference>
<keyword evidence="10" id="KW-0333">Golgi apparatus</keyword>
<dbReference type="Proteomes" id="UP000887577">
    <property type="component" value="Unplaced"/>
</dbReference>
<feature type="region of interest" description="Disordered" evidence="13">
    <location>
        <begin position="1"/>
        <end position="138"/>
    </location>
</feature>
<keyword evidence="12" id="KW-0968">Cytoplasmic vesicle</keyword>
<evidence type="ECO:0000259" key="18">
    <source>
        <dbReference type="Pfam" id="PF08033"/>
    </source>
</evidence>
<evidence type="ECO:0000259" key="15">
    <source>
        <dbReference type="Pfam" id="PF04810"/>
    </source>
</evidence>
<dbReference type="SUPFAM" id="SSF53300">
    <property type="entry name" value="vWA-like"/>
    <property type="match status" value="1"/>
</dbReference>
<feature type="domain" description="Sec23/Sec24 beta-sandwich" evidence="18">
    <location>
        <begin position="538"/>
        <end position="621"/>
    </location>
</feature>
<dbReference type="InterPro" id="IPR036180">
    <property type="entry name" value="Gelsolin-like_dom_sf"/>
</dbReference>
<evidence type="ECO:0000259" key="16">
    <source>
        <dbReference type="Pfam" id="PF04811"/>
    </source>
</evidence>
<dbReference type="InterPro" id="IPR036465">
    <property type="entry name" value="vWFA_dom_sf"/>
</dbReference>
<dbReference type="Pfam" id="PF08033">
    <property type="entry name" value="Sec23_BS"/>
    <property type="match status" value="1"/>
</dbReference>
<dbReference type="PANTHER" id="PTHR13803:SF39">
    <property type="entry name" value="SECRETORY 24AB, ISOFORM A"/>
    <property type="match status" value="1"/>
</dbReference>
<dbReference type="InterPro" id="IPR006895">
    <property type="entry name" value="Znf_Sec23_Sec24"/>
</dbReference>
<evidence type="ECO:0000256" key="8">
    <source>
        <dbReference type="ARBA" id="ARBA00022892"/>
    </source>
</evidence>
<dbReference type="InterPro" id="IPR036175">
    <property type="entry name" value="Sec23/24_helical_dom_sf"/>
</dbReference>
<dbReference type="InterPro" id="IPR012990">
    <property type="entry name" value="Beta-sandwich_Sec23_24"/>
</dbReference>
<dbReference type="Gene3D" id="2.30.30.380">
    <property type="entry name" value="Zn-finger domain of Sec23/24"/>
    <property type="match status" value="1"/>
</dbReference>
<dbReference type="GO" id="GO:0090110">
    <property type="term" value="P:COPII-coated vesicle cargo loading"/>
    <property type="evidence" value="ECO:0007669"/>
    <property type="project" value="TreeGrafter"/>
</dbReference>
<dbReference type="PANTHER" id="PTHR13803">
    <property type="entry name" value="SEC24-RELATED PROTEIN"/>
    <property type="match status" value="1"/>
</dbReference>
<evidence type="ECO:0000256" key="3">
    <source>
        <dbReference type="ARBA" id="ARBA00004397"/>
    </source>
</evidence>
<reference evidence="20" key="1">
    <citation type="submission" date="2022-11" db="UniProtKB">
        <authorList>
            <consortium name="WormBaseParasite"/>
        </authorList>
    </citation>
    <scope>IDENTIFICATION</scope>
</reference>
<evidence type="ECO:0000256" key="5">
    <source>
        <dbReference type="ARBA" id="ARBA00022448"/>
    </source>
</evidence>
<feature type="compositionally biased region" description="Low complexity" evidence="13">
    <location>
        <begin position="1"/>
        <end position="66"/>
    </location>
</feature>
<evidence type="ECO:0000256" key="4">
    <source>
        <dbReference type="ARBA" id="ARBA00008334"/>
    </source>
</evidence>
<comment type="subcellular location">
    <subcellularLocation>
        <location evidence="1">Cytoplasmic vesicle</location>
        <location evidence="1">COPII-coated vesicle membrane</location>
        <topology evidence="1">Peripheral membrane protein</topology>
        <orientation evidence="1">Cytoplasmic side</orientation>
    </subcellularLocation>
    <subcellularLocation>
        <location evidence="3">Endoplasmic reticulum membrane</location>
        <topology evidence="3">Peripheral membrane protein</topology>
        <orientation evidence="3">Cytoplasmic side</orientation>
    </subcellularLocation>
    <subcellularLocation>
        <location evidence="2">Golgi apparatus membrane</location>
    </subcellularLocation>
</comment>
<dbReference type="GO" id="GO:0006886">
    <property type="term" value="P:intracellular protein transport"/>
    <property type="evidence" value="ECO:0007669"/>
    <property type="project" value="InterPro"/>
</dbReference>
<dbReference type="SUPFAM" id="SSF82754">
    <property type="entry name" value="C-terminal, gelsolin-like domain of Sec23/24"/>
    <property type="match status" value="1"/>
</dbReference>
<dbReference type="WBParaSite" id="PSU_v2.g3353.t1">
    <property type="protein sequence ID" value="PSU_v2.g3353.t1"/>
    <property type="gene ID" value="PSU_v2.g3353"/>
</dbReference>
<name>A0A914YRG6_9BILA</name>
<evidence type="ECO:0000256" key="9">
    <source>
        <dbReference type="ARBA" id="ARBA00022927"/>
    </source>
</evidence>
<dbReference type="Gene3D" id="3.40.20.10">
    <property type="entry name" value="Severin"/>
    <property type="match status" value="1"/>
</dbReference>
<protein>
    <submittedName>
        <fullName evidence="20">Uncharacterized protein</fullName>
    </submittedName>
</protein>
<proteinExistence type="inferred from homology"/>
<dbReference type="InterPro" id="IPR007123">
    <property type="entry name" value="Gelsolin-like_dom"/>
</dbReference>
<evidence type="ECO:0000313" key="19">
    <source>
        <dbReference type="Proteomes" id="UP000887577"/>
    </source>
</evidence>